<dbReference type="InterPro" id="IPR002716">
    <property type="entry name" value="PIN_dom"/>
</dbReference>
<gene>
    <name evidence="2" type="ORF">LEP1GSC047_1972</name>
</gene>
<comment type="caution">
    <text evidence="2">The sequence shown here is derived from an EMBL/GenBank/DDBJ whole genome shotgun (WGS) entry which is preliminary data.</text>
</comment>
<dbReference type="Gene3D" id="3.40.50.1010">
    <property type="entry name" value="5'-nuclease"/>
    <property type="match status" value="1"/>
</dbReference>
<proteinExistence type="predicted"/>
<evidence type="ECO:0000259" key="1">
    <source>
        <dbReference type="Pfam" id="PF01850"/>
    </source>
</evidence>
<dbReference type="InterPro" id="IPR029060">
    <property type="entry name" value="PIN-like_dom_sf"/>
</dbReference>
<evidence type="ECO:0000313" key="2">
    <source>
        <dbReference type="EMBL" id="EQA35390.1"/>
    </source>
</evidence>
<protein>
    <submittedName>
        <fullName evidence="2">Putative toxin-antitoxin system, toxin component, PIN family</fullName>
    </submittedName>
</protein>
<reference evidence="2 3" key="1">
    <citation type="submission" date="2013-05" db="EMBL/GenBank/DDBJ databases">
        <authorList>
            <person name="Harkins D.M."/>
            <person name="Durkin A.S."/>
            <person name="Brinkac L.M."/>
            <person name="Haft D.H."/>
            <person name="Selengut J.D."/>
            <person name="Sanka R."/>
            <person name="DePew J."/>
            <person name="Purushe J."/>
            <person name="Hartskeerl R.A."/>
            <person name="Ahmed A."/>
            <person name="van der Linden H."/>
            <person name="Goris M.G.A."/>
            <person name="Vinetz J.M."/>
            <person name="Sutton G.G."/>
            <person name="Nierman W.C."/>
            <person name="Fouts D.E."/>
        </authorList>
    </citation>
    <scope>NUCLEOTIDE SEQUENCE [LARGE SCALE GENOMIC DNA]</scope>
    <source>
        <strain evidence="2 3">10</strain>
    </source>
</reference>
<name>V6HH41_9LEPT</name>
<evidence type="ECO:0000313" key="3">
    <source>
        <dbReference type="Proteomes" id="UP000018719"/>
    </source>
</evidence>
<dbReference type="Pfam" id="PF01850">
    <property type="entry name" value="PIN"/>
    <property type="match status" value="1"/>
</dbReference>
<dbReference type="AlphaFoldDB" id="V6HH41"/>
<organism evidence="2 3">
    <name type="scientific">Leptospira inadai serovar Lyme str. 10</name>
    <dbReference type="NCBI Taxonomy" id="1049790"/>
    <lineage>
        <taxon>Bacteria</taxon>
        <taxon>Pseudomonadati</taxon>
        <taxon>Spirochaetota</taxon>
        <taxon>Spirochaetia</taxon>
        <taxon>Leptospirales</taxon>
        <taxon>Leptospiraceae</taxon>
        <taxon>Leptospira</taxon>
    </lineage>
</organism>
<sequence length="68" mass="8140">MFEVLWLDEKEIRKALSIFKEHKFKHGIGFTDCLIGQTSISYKMNLYTFNAKHYKALPELKITKPYER</sequence>
<feature type="domain" description="PIN" evidence="1">
    <location>
        <begin position="2"/>
        <end position="55"/>
    </location>
</feature>
<dbReference type="Proteomes" id="UP000018719">
    <property type="component" value="Unassembled WGS sequence"/>
</dbReference>
<dbReference type="STRING" id="1049790.LEP1GSC047_1972"/>
<dbReference type="EMBL" id="AHMM02000025">
    <property type="protein sequence ID" value="EQA35390.1"/>
    <property type="molecule type" value="Genomic_DNA"/>
</dbReference>
<accession>V6HH41</accession>
<dbReference type="SUPFAM" id="SSF88723">
    <property type="entry name" value="PIN domain-like"/>
    <property type="match status" value="1"/>
</dbReference>